<dbReference type="InterPro" id="IPR023214">
    <property type="entry name" value="HAD_sf"/>
</dbReference>
<evidence type="ECO:0000256" key="2">
    <source>
        <dbReference type="ARBA" id="ARBA00006171"/>
    </source>
</evidence>
<name>A0ABV9VF05_STRAZ</name>
<keyword evidence="3" id="KW-0479">Metal-binding</keyword>
<reference evidence="6" key="1">
    <citation type="journal article" date="2019" name="Int. J. Syst. Evol. Microbiol.">
        <title>The Global Catalogue of Microorganisms (GCM) 10K type strain sequencing project: providing services to taxonomists for standard genome sequencing and annotation.</title>
        <authorList>
            <consortium name="The Broad Institute Genomics Platform"/>
            <consortium name="The Broad Institute Genome Sequencing Center for Infectious Disease"/>
            <person name="Wu L."/>
            <person name="Ma J."/>
        </authorList>
    </citation>
    <scope>NUCLEOTIDE SEQUENCE [LARGE SCALE GENOMIC DNA]</scope>
    <source>
        <strain evidence="6">ICMP 257</strain>
    </source>
</reference>
<evidence type="ECO:0000256" key="4">
    <source>
        <dbReference type="ARBA" id="ARBA00022842"/>
    </source>
</evidence>
<dbReference type="EMBL" id="JBHSJE010000008">
    <property type="protein sequence ID" value="MFC4981833.1"/>
    <property type="molecule type" value="Genomic_DNA"/>
</dbReference>
<dbReference type="Gene3D" id="1.10.150.240">
    <property type="entry name" value="Putative phosphatase, domain 2"/>
    <property type="match status" value="1"/>
</dbReference>
<keyword evidence="5" id="KW-0378">Hydrolase</keyword>
<dbReference type="CDD" id="cd07505">
    <property type="entry name" value="HAD_BPGM-like"/>
    <property type="match status" value="1"/>
</dbReference>
<dbReference type="GeneID" id="31233806"/>
<evidence type="ECO:0000256" key="1">
    <source>
        <dbReference type="ARBA" id="ARBA00001946"/>
    </source>
</evidence>
<evidence type="ECO:0000313" key="5">
    <source>
        <dbReference type="EMBL" id="MFC4981833.1"/>
    </source>
</evidence>
<organism evidence="5 6">
    <name type="scientific">Streptomyces atroolivaceus</name>
    <dbReference type="NCBI Taxonomy" id="66869"/>
    <lineage>
        <taxon>Bacteria</taxon>
        <taxon>Bacillati</taxon>
        <taxon>Actinomycetota</taxon>
        <taxon>Actinomycetes</taxon>
        <taxon>Kitasatosporales</taxon>
        <taxon>Streptomycetaceae</taxon>
        <taxon>Streptomyces</taxon>
    </lineage>
</organism>
<dbReference type="PANTHER" id="PTHR46193:SF10">
    <property type="entry name" value="6-PHOSPHOGLUCONATE PHOSPHATASE"/>
    <property type="match status" value="1"/>
</dbReference>
<dbReference type="GO" id="GO:0016787">
    <property type="term" value="F:hydrolase activity"/>
    <property type="evidence" value="ECO:0007669"/>
    <property type="project" value="UniProtKB-KW"/>
</dbReference>
<dbReference type="InterPro" id="IPR036412">
    <property type="entry name" value="HAD-like_sf"/>
</dbReference>
<dbReference type="Gene3D" id="3.40.50.1000">
    <property type="entry name" value="HAD superfamily/HAD-like"/>
    <property type="match status" value="1"/>
</dbReference>
<dbReference type="RefSeq" id="WP_033300535.1">
    <property type="nucleotide sequence ID" value="NZ_JBFAGR010000036.1"/>
</dbReference>
<accession>A0ABV9VF05</accession>
<sequence length="226" mass="24478">MTVHPILSWSPSAIVFDCDGTLMDTERHWQEARNVTFRVFGVKPPAGFADRAKGVHFTQCGTLMAEEAGKPDLVDDFTDTLLSTFTALVDQDPVTMPGAAALVRLAVGRVPLAVASNCPRTMVESCLERAGLLRCFDHVVVAGEVLRPKPEPDVYREAARLCGVPPEQTLAVEDSFTGMQSARRAGLRVIGIGPCPPGLEAEQADLWVKSLAEDELVSWARHRIGA</sequence>
<dbReference type="Pfam" id="PF13419">
    <property type="entry name" value="HAD_2"/>
    <property type="match status" value="1"/>
</dbReference>
<keyword evidence="4" id="KW-0460">Magnesium</keyword>
<dbReference type="SFLD" id="SFLDG01129">
    <property type="entry name" value="C1.5:_HAD__Beta-PGM__Phosphata"/>
    <property type="match status" value="1"/>
</dbReference>
<dbReference type="InterPro" id="IPR006439">
    <property type="entry name" value="HAD-SF_hydro_IA"/>
</dbReference>
<proteinExistence type="inferred from homology"/>
<dbReference type="NCBIfam" id="TIGR01509">
    <property type="entry name" value="HAD-SF-IA-v3"/>
    <property type="match status" value="1"/>
</dbReference>
<dbReference type="SUPFAM" id="SSF56784">
    <property type="entry name" value="HAD-like"/>
    <property type="match status" value="1"/>
</dbReference>
<protein>
    <submittedName>
        <fullName evidence="5">HAD family hydrolase</fullName>
    </submittedName>
</protein>
<dbReference type="InterPro" id="IPR023198">
    <property type="entry name" value="PGP-like_dom2"/>
</dbReference>
<comment type="similarity">
    <text evidence="2">Belongs to the HAD-like hydrolase superfamily. CbbY/CbbZ/Gph/YieH family.</text>
</comment>
<dbReference type="SFLD" id="SFLDS00003">
    <property type="entry name" value="Haloacid_Dehalogenase"/>
    <property type="match status" value="1"/>
</dbReference>
<comment type="caution">
    <text evidence="5">The sequence shown here is derived from an EMBL/GenBank/DDBJ whole genome shotgun (WGS) entry which is preliminary data.</text>
</comment>
<dbReference type="PRINTS" id="PR00413">
    <property type="entry name" value="HADHALOGNASE"/>
</dbReference>
<keyword evidence="6" id="KW-1185">Reference proteome</keyword>
<evidence type="ECO:0000313" key="6">
    <source>
        <dbReference type="Proteomes" id="UP001595908"/>
    </source>
</evidence>
<dbReference type="InterPro" id="IPR051600">
    <property type="entry name" value="Beta-PGM-like"/>
</dbReference>
<dbReference type="PANTHER" id="PTHR46193">
    <property type="entry name" value="6-PHOSPHOGLUCONATE PHOSPHATASE"/>
    <property type="match status" value="1"/>
</dbReference>
<dbReference type="InterPro" id="IPR041492">
    <property type="entry name" value="HAD_2"/>
</dbReference>
<dbReference type="Proteomes" id="UP001595908">
    <property type="component" value="Unassembled WGS sequence"/>
</dbReference>
<comment type="cofactor">
    <cofactor evidence="1">
        <name>Mg(2+)</name>
        <dbReference type="ChEBI" id="CHEBI:18420"/>
    </cofactor>
</comment>
<gene>
    <name evidence="5" type="ORF">ACFPL4_26370</name>
</gene>
<evidence type="ECO:0000256" key="3">
    <source>
        <dbReference type="ARBA" id="ARBA00022723"/>
    </source>
</evidence>